<dbReference type="AlphaFoldDB" id="A0A9P5GVV1"/>
<protein>
    <recommendedName>
        <fullName evidence="4">Ankyrin repeat protein</fullName>
    </recommendedName>
</protein>
<dbReference type="EMBL" id="JAANBB010000796">
    <property type="protein sequence ID" value="KAF7533970.1"/>
    <property type="molecule type" value="Genomic_DNA"/>
</dbReference>
<feature type="region of interest" description="Disordered" evidence="1">
    <location>
        <begin position="149"/>
        <end position="172"/>
    </location>
</feature>
<reference evidence="2" key="1">
    <citation type="submission" date="2020-03" db="EMBL/GenBank/DDBJ databases">
        <title>Draft Genome Sequence of Cylindrodendrum hubeiense.</title>
        <authorList>
            <person name="Buettner E."/>
            <person name="Kellner H."/>
        </authorList>
    </citation>
    <scope>NUCLEOTIDE SEQUENCE</scope>
    <source>
        <strain evidence="2">IHI 201604</strain>
    </source>
</reference>
<dbReference type="InterPro" id="IPR036770">
    <property type="entry name" value="Ankyrin_rpt-contain_sf"/>
</dbReference>
<dbReference type="Proteomes" id="UP000722485">
    <property type="component" value="Unassembled WGS sequence"/>
</dbReference>
<comment type="caution">
    <text evidence="2">The sequence shown here is derived from an EMBL/GenBank/DDBJ whole genome shotgun (WGS) entry which is preliminary data.</text>
</comment>
<keyword evidence="3" id="KW-1185">Reference proteome</keyword>
<dbReference type="SUPFAM" id="SSF48403">
    <property type="entry name" value="Ankyrin repeat"/>
    <property type="match status" value="1"/>
</dbReference>
<evidence type="ECO:0000313" key="3">
    <source>
        <dbReference type="Proteomes" id="UP000722485"/>
    </source>
</evidence>
<organism evidence="2 3">
    <name type="scientific">Cylindrodendrum hubeiense</name>
    <dbReference type="NCBI Taxonomy" id="595255"/>
    <lineage>
        <taxon>Eukaryota</taxon>
        <taxon>Fungi</taxon>
        <taxon>Dikarya</taxon>
        <taxon>Ascomycota</taxon>
        <taxon>Pezizomycotina</taxon>
        <taxon>Sordariomycetes</taxon>
        <taxon>Hypocreomycetidae</taxon>
        <taxon>Hypocreales</taxon>
        <taxon>Nectriaceae</taxon>
        <taxon>Cylindrodendrum</taxon>
    </lineage>
</organism>
<evidence type="ECO:0000256" key="1">
    <source>
        <dbReference type="SAM" id="MobiDB-lite"/>
    </source>
</evidence>
<gene>
    <name evidence="2" type="ORF">G7Z17_g13436</name>
</gene>
<sequence>MYAISQVHFDKEADREDILRFLCDQFFDHSDLSRSLVTVFEDHFSSLLGNRGHSHSNIDTTVDLLAIRGADLDFDDRPLTALQLAVANADLKNTSRLLDLGAEPKRIGNSKSPPYATAPLSRLNRFRGQSPLRICQVLIQEQRDDLESEVNGVNGVNGVGGNDGHDEDDEDDVLEEISQNLIQAGGEDSIED</sequence>
<name>A0A9P5GVV1_9HYPO</name>
<evidence type="ECO:0000313" key="2">
    <source>
        <dbReference type="EMBL" id="KAF7533970.1"/>
    </source>
</evidence>
<proteinExistence type="predicted"/>
<evidence type="ECO:0008006" key="4">
    <source>
        <dbReference type="Google" id="ProtNLM"/>
    </source>
</evidence>
<accession>A0A9P5GVV1</accession>